<organism evidence="9 10">
    <name type="scientific">Clunio marinus</name>
    <dbReference type="NCBI Taxonomy" id="568069"/>
    <lineage>
        <taxon>Eukaryota</taxon>
        <taxon>Metazoa</taxon>
        <taxon>Ecdysozoa</taxon>
        <taxon>Arthropoda</taxon>
        <taxon>Hexapoda</taxon>
        <taxon>Insecta</taxon>
        <taxon>Pterygota</taxon>
        <taxon>Neoptera</taxon>
        <taxon>Endopterygota</taxon>
        <taxon>Diptera</taxon>
        <taxon>Nematocera</taxon>
        <taxon>Chironomoidea</taxon>
        <taxon>Chironomidae</taxon>
        <taxon>Clunio</taxon>
    </lineage>
</organism>
<evidence type="ECO:0000256" key="2">
    <source>
        <dbReference type="ARBA" id="ARBA00016807"/>
    </source>
</evidence>
<evidence type="ECO:0000256" key="3">
    <source>
        <dbReference type="ARBA" id="ARBA00023015"/>
    </source>
</evidence>
<feature type="domain" description="Myb/SANT-like DNA-binding" evidence="8">
    <location>
        <begin position="11"/>
        <end position="80"/>
    </location>
</feature>
<keyword evidence="10" id="KW-1185">Reference proteome</keyword>
<dbReference type="OrthoDB" id="6769707at2759"/>
<dbReference type="InterPro" id="IPR028002">
    <property type="entry name" value="Myb_DNA-bind_5"/>
</dbReference>
<sequence>MNDREYNKRKRSENFDQVEIDLLLNIVKENKHLIDSPKQENKKKGWGIVYKNFNESCPGTKRDIETLRMKLKNLRAVKKRMNLSDSKEDNQDTSQDSICGDEISDEPSSKRKRSKTFTDEEVELLQSLLQKHFLSLETSLTRESLGLRQNAWKIITEEFNKADLNGHRDMYELKIKYKNLKALRFKKENDATDSAVTYEEVHLESSQDETIVPETKNERSKVKFVKTVEKTPKQQARVVTVEDYSDIIDDYDILDEFQTPQQNTSITSEVDRVRKENVFLKNAVLKKKERLLELQIALAERNLRRHQV</sequence>
<keyword evidence="5" id="KW-0804">Transcription</keyword>
<protein>
    <recommendedName>
        <fullName evidence="2">Regulatory protein zeste</fullName>
    </recommendedName>
</protein>
<reference evidence="9 10" key="1">
    <citation type="submission" date="2015-04" db="EMBL/GenBank/DDBJ databases">
        <authorList>
            <person name="Syromyatnikov M.Y."/>
            <person name="Popov V.N."/>
        </authorList>
    </citation>
    <scope>NUCLEOTIDE SEQUENCE [LARGE SCALE GENOMIC DNA]</scope>
</reference>
<name>A0A1J1HS53_9DIPT</name>
<feature type="region of interest" description="Disordered" evidence="7">
    <location>
        <begin position="82"/>
        <end position="116"/>
    </location>
</feature>
<keyword evidence="4" id="KW-0238">DNA-binding</keyword>
<keyword evidence="3" id="KW-0805">Transcription regulation</keyword>
<comment type="subunit">
    <text evidence="1">Self-associates forming complexes of several hundred monomers.</text>
</comment>
<evidence type="ECO:0000313" key="10">
    <source>
        <dbReference type="Proteomes" id="UP000183832"/>
    </source>
</evidence>
<evidence type="ECO:0000256" key="7">
    <source>
        <dbReference type="SAM" id="MobiDB-lite"/>
    </source>
</evidence>
<dbReference type="GO" id="GO:0003677">
    <property type="term" value="F:DNA binding"/>
    <property type="evidence" value="ECO:0007669"/>
    <property type="project" value="UniProtKB-KW"/>
</dbReference>
<dbReference type="Proteomes" id="UP000183832">
    <property type="component" value="Unassembled WGS sequence"/>
</dbReference>
<evidence type="ECO:0000313" key="9">
    <source>
        <dbReference type="EMBL" id="CRK90811.1"/>
    </source>
</evidence>
<evidence type="ECO:0000256" key="4">
    <source>
        <dbReference type="ARBA" id="ARBA00023125"/>
    </source>
</evidence>
<dbReference type="EMBL" id="CVRI01000020">
    <property type="protein sequence ID" value="CRK90811.1"/>
    <property type="molecule type" value="Genomic_DNA"/>
</dbReference>
<comment type="function">
    <text evidence="6">Involved in transvection phenomena (= synapsis-dependent gene expression), where the synaptic pairing of chromosomes carrying genes with which zeste interacts influences the expression of these genes. Zeste binds to DNA and stimulates transcription from a nearby promoter.</text>
</comment>
<proteinExistence type="predicted"/>
<dbReference type="Pfam" id="PF13873">
    <property type="entry name" value="Myb_DNA-bind_5"/>
    <property type="match status" value="2"/>
</dbReference>
<accession>A0A1J1HS53</accession>
<evidence type="ECO:0000256" key="1">
    <source>
        <dbReference type="ARBA" id="ARBA00011764"/>
    </source>
</evidence>
<feature type="domain" description="Myb/SANT-like DNA-binding" evidence="8">
    <location>
        <begin position="113"/>
        <end position="183"/>
    </location>
</feature>
<gene>
    <name evidence="9" type="ORF">CLUMA_CG004501</name>
</gene>
<dbReference type="AlphaFoldDB" id="A0A1J1HS53"/>
<evidence type="ECO:0000256" key="5">
    <source>
        <dbReference type="ARBA" id="ARBA00023163"/>
    </source>
</evidence>
<evidence type="ECO:0000259" key="8">
    <source>
        <dbReference type="Pfam" id="PF13873"/>
    </source>
</evidence>
<evidence type="ECO:0000256" key="6">
    <source>
        <dbReference type="ARBA" id="ARBA00025466"/>
    </source>
</evidence>